<keyword evidence="2" id="KW-1185">Reference proteome</keyword>
<proteinExistence type="predicted"/>
<evidence type="ECO:0000313" key="2">
    <source>
        <dbReference type="Proteomes" id="UP000092460"/>
    </source>
</evidence>
<dbReference type="VEuPathDB" id="VectorBase:GPPI024034"/>
<reference evidence="2" key="1">
    <citation type="submission" date="2015-01" db="EMBL/GenBank/DDBJ databases">
        <authorList>
            <person name="Aksoy S."/>
            <person name="Warren W."/>
            <person name="Wilson R.K."/>
        </authorList>
    </citation>
    <scope>NUCLEOTIDE SEQUENCE [LARGE SCALE GENOMIC DNA]</scope>
    <source>
        <strain evidence="2">IAEA</strain>
    </source>
</reference>
<dbReference type="Proteomes" id="UP000092460">
    <property type="component" value="Unassembled WGS sequence"/>
</dbReference>
<dbReference type="STRING" id="67801.A0A1B0BAL6"/>
<protein>
    <submittedName>
        <fullName evidence="1">Uncharacterized protein</fullName>
    </submittedName>
</protein>
<organism evidence="1 2">
    <name type="scientific">Glossina palpalis gambiensis</name>
    <dbReference type="NCBI Taxonomy" id="67801"/>
    <lineage>
        <taxon>Eukaryota</taxon>
        <taxon>Metazoa</taxon>
        <taxon>Ecdysozoa</taxon>
        <taxon>Arthropoda</taxon>
        <taxon>Hexapoda</taxon>
        <taxon>Insecta</taxon>
        <taxon>Pterygota</taxon>
        <taxon>Neoptera</taxon>
        <taxon>Endopterygota</taxon>
        <taxon>Diptera</taxon>
        <taxon>Brachycera</taxon>
        <taxon>Muscomorpha</taxon>
        <taxon>Hippoboscoidea</taxon>
        <taxon>Glossinidae</taxon>
        <taxon>Glossina</taxon>
    </lineage>
</organism>
<name>A0A1B0BAL6_9MUSC</name>
<dbReference type="EnsemblMetazoa" id="GPPI024034-RA">
    <property type="protein sequence ID" value="GPPI024034-PA"/>
    <property type="gene ID" value="GPPI024034"/>
</dbReference>
<evidence type="ECO:0000313" key="1">
    <source>
        <dbReference type="EnsemblMetazoa" id="GPPI024034-PA"/>
    </source>
</evidence>
<dbReference type="AlphaFoldDB" id="A0A1B0BAL6"/>
<reference evidence="1" key="2">
    <citation type="submission" date="2020-05" db="UniProtKB">
        <authorList>
            <consortium name="EnsemblMetazoa"/>
        </authorList>
    </citation>
    <scope>IDENTIFICATION</scope>
    <source>
        <strain evidence="1">IAEA</strain>
    </source>
</reference>
<sequence length="179" mass="20875">MYTLLLVKYYYFLAREFTKPLRFLLKASAFNNEESQALSTAIDCVAMSNNENLAESLLGKVDGSPRDPRYLFRLYMARRHIRMRQKRLPQQGSKIERRDNKGTPVNDVLLLIARPMVLPEPSQPALNYKNILNNHVPVVRCNVSNYLGHRPHQLKRWYSLSNYSNISMLIVKTNRESHP</sequence>
<dbReference type="EMBL" id="JXJN01011052">
    <property type="status" value="NOT_ANNOTATED_CDS"/>
    <property type="molecule type" value="Genomic_DNA"/>
</dbReference>
<accession>A0A1B0BAL6</accession>